<comment type="caution">
    <text evidence="1">The sequence shown here is derived from an EMBL/GenBank/DDBJ whole genome shotgun (WGS) entry which is preliminary data.</text>
</comment>
<evidence type="ECO:0008006" key="2">
    <source>
        <dbReference type="Google" id="ProtNLM"/>
    </source>
</evidence>
<organism evidence="1">
    <name type="scientific">marine sediment metagenome</name>
    <dbReference type="NCBI Taxonomy" id="412755"/>
    <lineage>
        <taxon>unclassified sequences</taxon>
        <taxon>metagenomes</taxon>
        <taxon>ecological metagenomes</taxon>
    </lineage>
</organism>
<gene>
    <name evidence="1" type="ORF">LCGC14_2769530</name>
</gene>
<sequence length="138" mass="15056">MKDAIGALKNWIAAQSEVSTLVGTRVFVNRIPRATIEGEDVFHPQKMLVLRQAGGAPKADLLCTDDQTVTVLCYGQSDLEADSVRRAVWEKFVNLSRVRQDSVLLYHVNPTGGAVPLVDPDIVWPGVAQNFSLKAAVL</sequence>
<evidence type="ECO:0000313" key="1">
    <source>
        <dbReference type="EMBL" id="KKK85811.1"/>
    </source>
</evidence>
<dbReference type="AlphaFoldDB" id="A0A0F9BN42"/>
<name>A0A0F9BN42_9ZZZZ</name>
<reference evidence="1" key="1">
    <citation type="journal article" date="2015" name="Nature">
        <title>Complex archaea that bridge the gap between prokaryotes and eukaryotes.</title>
        <authorList>
            <person name="Spang A."/>
            <person name="Saw J.H."/>
            <person name="Jorgensen S.L."/>
            <person name="Zaremba-Niedzwiedzka K."/>
            <person name="Martijn J."/>
            <person name="Lind A.E."/>
            <person name="van Eijk R."/>
            <person name="Schleper C."/>
            <person name="Guy L."/>
            <person name="Ettema T.J."/>
        </authorList>
    </citation>
    <scope>NUCLEOTIDE SEQUENCE</scope>
</reference>
<accession>A0A0F9BN42</accession>
<proteinExistence type="predicted"/>
<protein>
    <recommendedName>
        <fullName evidence="2">Tail terminator</fullName>
    </recommendedName>
</protein>
<dbReference type="EMBL" id="LAZR01051134">
    <property type="protein sequence ID" value="KKK85811.1"/>
    <property type="molecule type" value="Genomic_DNA"/>
</dbReference>